<dbReference type="Proteomes" id="UP001631957">
    <property type="component" value="Unassembled WGS sequence"/>
</dbReference>
<gene>
    <name evidence="1" type="ORF">ACKI18_39720</name>
</gene>
<proteinExistence type="predicted"/>
<comment type="caution">
    <text evidence="1">The sequence shown here is derived from an EMBL/GenBank/DDBJ whole genome shotgun (WGS) entry which is preliminary data.</text>
</comment>
<organism evidence="1 2">
    <name type="scientific">Streptomyces niveiscabiei</name>
    <dbReference type="NCBI Taxonomy" id="164115"/>
    <lineage>
        <taxon>Bacteria</taxon>
        <taxon>Bacillati</taxon>
        <taxon>Actinomycetota</taxon>
        <taxon>Actinomycetes</taxon>
        <taxon>Kitasatosporales</taxon>
        <taxon>Streptomycetaceae</taxon>
        <taxon>Streptomyces</taxon>
    </lineage>
</organism>
<dbReference type="EMBL" id="JBJVNI010000029">
    <property type="protein sequence ID" value="MFM9614802.1"/>
    <property type="molecule type" value="Genomic_DNA"/>
</dbReference>
<name>A0ABW9I6E9_9ACTN</name>
<sequence>MSTGALSAFTPGASAWSAFMPGASALTAFTPGALSMGARADVLVRTRAVTSTEVTS</sequence>
<evidence type="ECO:0000313" key="2">
    <source>
        <dbReference type="Proteomes" id="UP001631957"/>
    </source>
</evidence>
<accession>A0ABW9I6E9</accession>
<reference evidence="1 2" key="1">
    <citation type="submission" date="2024-12" db="EMBL/GenBank/DDBJ databases">
        <title>Forecasting of Potato common scab and diversities of Pathogenic streptomyces spp. in china.</title>
        <authorList>
            <person name="Handique U."/>
            <person name="Wu J."/>
        </authorList>
    </citation>
    <scope>NUCLEOTIDE SEQUENCE [LARGE SCALE GENOMIC DNA]</scope>
    <source>
        <strain evidence="1 2">ZRIMU1530</strain>
    </source>
</reference>
<protein>
    <submittedName>
        <fullName evidence="1">Uncharacterized protein</fullName>
    </submittedName>
</protein>
<dbReference type="RefSeq" id="WP_165854499.1">
    <property type="nucleotide sequence ID" value="NZ_JBJVNI010000029.1"/>
</dbReference>
<keyword evidence="2" id="KW-1185">Reference proteome</keyword>
<evidence type="ECO:0000313" key="1">
    <source>
        <dbReference type="EMBL" id="MFM9614802.1"/>
    </source>
</evidence>